<dbReference type="OrthoDB" id="191315at2759"/>
<dbReference type="Gene3D" id="3.20.20.70">
    <property type="entry name" value="Aldolase class I"/>
    <property type="match status" value="1"/>
</dbReference>
<gene>
    <name evidence="13" type="primary">LOC115630712</name>
</gene>
<evidence type="ECO:0000256" key="2">
    <source>
        <dbReference type="ARBA" id="ARBA00004878"/>
    </source>
</evidence>
<evidence type="ECO:0000256" key="8">
    <source>
        <dbReference type="ARBA" id="ARBA00023270"/>
    </source>
</evidence>
<dbReference type="PRINTS" id="PR00146">
    <property type="entry name" value="DHPICSNTHASE"/>
</dbReference>
<dbReference type="EC" id="4.1.3.3" evidence="5"/>
<evidence type="ECO:0000313" key="12">
    <source>
        <dbReference type="Proteomes" id="UP000504634"/>
    </source>
</evidence>
<dbReference type="Proteomes" id="UP000504634">
    <property type="component" value="Unplaced"/>
</dbReference>
<dbReference type="AlphaFoldDB" id="A0A6J2U4C5"/>
<evidence type="ECO:0000256" key="9">
    <source>
        <dbReference type="ARBA" id="ARBA00023277"/>
    </source>
</evidence>
<dbReference type="InterPro" id="IPR002220">
    <property type="entry name" value="DapA-like"/>
</dbReference>
<keyword evidence="6" id="KW-0963">Cytoplasm</keyword>
<dbReference type="Pfam" id="PF00701">
    <property type="entry name" value="DHDPS"/>
    <property type="match status" value="1"/>
</dbReference>
<dbReference type="GeneID" id="115630712"/>
<keyword evidence="7" id="KW-0456">Lyase</keyword>
<evidence type="ECO:0000256" key="7">
    <source>
        <dbReference type="ARBA" id="ARBA00023239"/>
    </source>
</evidence>
<dbReference type="SMART" id="SM01130">
    <property type="entry name" value="DHDPS"/>
    <property type="match status" value="1"/>
</dbReference>
<dbReference type="RefSeq" id="XP_030383224.1">
    <property type="nucleotide sequence ID" value="XM_030527364.1"/>
</dbReference>
<evidence type="ECO:0000256" key="6">
    <source>
        <dbReference type="ARBA" id="ARBA00022490"/>
    </source>
</evidence>
<keyword evidence="12" id="KW-1185">Reference proteome</keyword>
<dbReference type="PANTHER" id="PTHR12128">
    <property type="entry name" value="DIHYDRODIPICOLINATE SYNTHASE"/>
    <property type="match status" value="1"/>
</dbReference>
<comment type="subcellular location">
    <subcellularLocation>
        <location evidence="1">Cytoplasm</location>
    </subcellularLocation>
</comment>
<dbReference type="InterPro" id="IPR013785">
    <property type="entry name" value="Aldolase_TIM"/>
</dbReference>
<evidence type="ECO:0000256" key="3">
    <source>
        <dbReference type="ARBA" id="ARBA00006324"/>
    </source>
</evidence>
<sequence>MTTKGNTEGNAEKDGSASKSYSMSPPKESTSVFRISGNREEEVVDKVPPYDERHPRATDVRDDRLTLAPESIKRATYKHFKGIMVPVFTCFKQNETRSLNVSNIPRYAEMLRRNRVVGVLINGVIGEGPTMAVKERKANCEYWHRAAVKNNLLIMVQVGGAPLADVLSLASHAEDMGVSAVCTLPELFFRPRDVDQLVAYCRLVAEHCRTRPFFYYHIPSMTGVDLDMVEFCAKAEKIIPNFLGVHFVSSDLEMGQKCLRSGRVIFQGSSALVASALMSGFKSISVPVTNCRPDIVEGIYDAYYENDLRLSRERQDELNRLIEIHTHRTYMQSWVVSMKEWFNKELSMRSPELSFTTGPARKYY</sequence>
<name>A0A6J2U4C5_DROLE</name>
<comment type="similarity">
    <text evidence="3">Belongs to the DapA family. NanA subfamily.</text>
</comment>
<dbReference type="GO" id="GO:0005737">
    <property type="term" value="C:cytoplasm"/>
    <property type="evidence" value="ECO:0007669"/>
    <property type="project" value="UniProtKB-SubCell"/>
</dbReference>
<evidence type="ECO:0000256" key="11">
    <source>
        <dbReference type="SAM" id="MobiDB-lite"/>
    </source>
</evidence>
<keyword evidence="8" id="KW-0704">Schiff base</keyword>
<evidence type="ECO:0000256" key="10">
    <source>
        <dbReference type="ARBA" id="ARBA00044906"/>
    </source>
</evidence>
<comment type="pathway">
    <text evidence="2">Amino-sugar metabolism; N-acetylneuraminate degradation.</text>
</comment>
<evidence type="ECO:0000256" key="5">
    <source>
        <dbReference type="ARBA" id="ARBA00012911"/>
    </source>
</evidence>
<dbReference type="PANTHER" id="PTHR12128:SF21">
    <property type="entry name" value="N-ACETYLNEURAMINATE LYASE"/>
    <property type="match status" value="1"/>
</dbReference>
<comment type="subunit">
    <text evidence="4">Homotetramer.</text>
</comment>
<dbReference type="SUPFAM" id="SSF51569">
    <property type="entry name" value="Aldolase"/>
    <property type="match status" value="1"/>
</dbReference>
<feature type="compositionally biased region" description="Polar residues" evidence="11">
    <location>
        <begin position="17"/>
        <end position="33"/>
    </location>
</feature>
<proteinExistence type="inferred from homology"/>
<evidence type="ECO:0000256" key="4">
    <source>
        <dbReference type="ARBA" id="ARBA00011881"/>
    </source>
</evidence>
<evidence type="ECO:0000313" key="13">
    <source>
        <dbReference type="RefSeq" id="XP_030383224.1"/>
    </source>
</evidence>
<comment type="catalytic activity">
    <reaction evidence="10">
        <text>aceneuramate = aldehydo-N-acetyl-D-mannosamine + pyruvate</text>
        <dbReference type="Rhea" id="RHEA:23296"/>
        <dbReference type="ChEBI" id="CHEBI:15361"/>
        <dbReference type="ChEBI" id="CHEBI:17122"/>
        <dbReference type="ChEBI" id="CHEBI:173083"/>
        <dbReference type="EC" id="4.1.3.3"/>
    </reaction>
</comment>
<keyword evidence="9" id="KW-0119">Carbohydrate metabolism</keyword>
<protein>
    <recommendedName>
        <fullName evidence="5">N-acetylneuraminate lyase</fullName>
        <ecNumber evidence="5">4.1.3.3</ecNumber>
    </recommendedName>
</protein>
<accession>A0A6J2U4C5</accession>
<evidence type="ECO:0000256" key="1">
    <source>
        <dbReference type="ARBA" id="ARBA00004496"/>
    </source>
</evidence>
<dbReference type="GO" id="GO:0008747">
    <property type="term" value="F:N-acetylneuraminate lyase activity"/>
    <property type="evidence" value="ECO:0007669"/>
    <property type="project" value="UniProtKB-EC"/>
</dbReference>
<reference evidence="13" key="1">
    <citation type="submission" date="2025-08" db="UniProtKB">
        <authorList>
            <consortium name="RefSeq"/>
        </authorList>
    </citation>
    <scope>IDENTIFICATION</scope>
    <source>
        <strain evidence="13">11010-0011.00</strain>
        <tissue evidence="13">Whole body</tissue>
    </source>
</reference>
<organism evidence="12 13">
    <name type="scientific">Drosophila lebanonensis</name>
    <name type="common">Fruit fly</name>
    <name type="synonym">Scaptodrosophila lebanonensis</name>
    <dbReference type="NCBI Taxonomy" id="7225"/>
    <lineage>
        <taxon>Eukaryota</taxon>
        <taxon>Metazoa</taxon>
        <taxon>Ecdysozoa</taxon>
        <taxon>Arthropoda</taxon>
        <taxon>Hexapoda</taxon>
        <taxon>Insecta</taxon>
        <taxon>Pterygota</taxon>
        <taxon>Neoptera</taxon>
        <taxon>Endopterygota</taxon>
        <taxon>Diptera</taxon>
        <taxon>Brachycera</taxon>
        <taxon>Muscomorpha</taxon>
        <taxon>Ephydroidea</taxon>
        <taxon>Drosophilidae</taxon>
        <taxon>Scaptodrosophila</taxon>
    </lineage>
</organism>
<feature type="region of interest" description="Disordered" evidence="11">
    <location>
        <begin position="1"/>
        <end position="45"/>
    </location>
</feature>